<evidence type="ECO:0000256" key="3">
    <source>
        <dbReference type="ARBA" id="ARBA00023004"/>
    </source>
</evidence>
<evidence type="ECO:0000313" key="9">
    <source>
        <dbReference type="Proteomes" id="UP000318199"/>
    </source>
</evidence>
<name>A0A562ZRM8_9BURK</name>
<evidence type="ECO:0000256" key="1">
    <source>
        <dbReference type="ARBA" id="ARBA00022714"/>
    </source>
</evidence>
<accession>A0A562ZRM8</accession>
<comment type="caution">
    <text evidence="8">The sequence shown here is derived from an EMBL/GenBank/DDBJ whole genome shotgun (WGS) entry which is preliminary data.</text>
</comment>
<dbReference type="Proteomes" id="UP000318199">
    <property type="component" value="Unassembled WGS sequence"/>
</dbReference>
<organism evidence="8 9">
    <name type="scientific">Caenimonas sedimenti</name>
    <dbReference type="NCBI Taxonomy" id="2596921"/>
    <lineage>
        <taxon>Bacteria</taxon>
        <taxon>Pseudomonadati</taxon>
        <taxon>Pseudomonadota</taxon>
        <taxon>Betaproteobacteria</taxon>
        <taxon>Burkholderiales</taxon>
        <taxon>Comamonadaceae</taxon>
        <taxon>Caenimonas</taxon>
    </lineage>
</organism>
<evidence type="ECO:0000256" key="4">
    <source>
        <dbReference type="ARBA" id="ARBA00023014"/>
    </source>
</evidence>
<evidence type="ECO:0000256" key="5">
    <source>
        <dbReference type="ARBA" id="ARBA00034078"/>
    </source>
</evidence>
<evidence type="ECO:0000256" key="2">
    <source>
        <dbReference type="ARBA" id="ARBA00022723"/>
    </source>
</evidence>
<dbReference type="PROSITE" id="PS51296">
    <property type="entry name" value="RIESKE"/>
    <property type="match status" value="1"/>
</dbReference>
<dbReference type="AlphaFoldDB" id="A0A562ZRM8"/>
<keyword evidence="2" id="KW-0479">Metal-binding</keyword>
<evidence type="ECO:0000259" key="7">
    <source>
        <dbReference type="PROSITE" id="PS51296"/>
    </source>
</evidence>
<sequence>MTFIARIDDVEAGYALQVPVEGREPVALVRLDEGYFVFDDTCTHGAASMSEGDIIGCEIECPFHSGRFDVRTGAATAFPCVKALRIYPVKIEGDEVYAALDAGTRADESTS</sequence>
<dbReference type="OrthoDB" id="9800167at2"/>
<proteinExistence type="inferred from homology"/>
<dbReference type="InterPro" id="IPR036922">
    <property type="entry name" value="Rieske_2Fe-2S_sf"/>
</dbReference>
<protein>
    <submittedName>
        <fullName evidence="8">Non-heme iron oxygenase ferredoxin subunit</fullName>
    </submittedName>
</protein>
<dbReference type="GO" id="GO:0051537">
    <property type="term" value="F:2 iron, 2 sulfur cluster binding"/>
    <property type="evidence" value="ECO:0007669"/>
    <property type="project" value="UniProtKB-KW"/>
</dbReference>
<dbReference type="GO" id="GO:0046872">
    <property type="term" value="F:metal ion binding"/>
    <property type="evidence" value="ECO:0007669"/>
    <property type="project" value="UniProtKB-KW"/>
</dbReference>
<keyword evidence="1" id="KW-0001">2Fe-2S</keyword>
<dbReference type="Pfam" id="PF00355">
    <property type="entry name" value="Rieske"/>
    <property type="match status" value="1"/>
</dbReference>
<dbReference type="InterPro" id="IPR017941">
    <property type="entry name" value="Rieske_2Fe-2S"/>
</dbReference>
<dbReference type="CDD" id="cd03528">
    <property type="entry name" value="Rieske_RO_ferredoxin"/>
    <property type="match status" value="1"/>
</dbReference>
<dbReference type="PANTHER" id="PTHR21496:SF0">
    <property type="entry name" value="RIESKE DOMAIN-CONTAINING PROTEIN"/>
    <property type="match status" value="1"/>
</dbReference>
<dbReference type="EMBL" id="VOBQ01000008">
    <property type="protein sequence ID" value="TWO71259.1"/>
    <property type="molecule type" value="Genomic_DNA"/>
</dbReference>
<comment type="similarity">
    <text evidence="6">Belongs to the bacterial ring-hydroxylating dioxygenase ferredoxin component family.</text>
</comment>
<keyword evidence="4" id="KW-0411">Iron-sulfur</keyword>
<gene>
    <name evidence="8" type="ORF">FN976_10005</name>
</gene>
<dbReference type="RefSeq" id="WP_145893156.1">
    <property type="nucleotide sequence ID" value="NZ_VOBQ01000008.1"/>
</dbReference>
<evidence type="ECO:0000256" key="6">
    <source>
        <dbReference type="ARBA" id="ARBA00038001"/>
    </source>
</evidence>
<dbReference type="PANTHER" id="PTHR21496">
    <property type="entry name" value="FERREDOXIN-RELATED"/>
    <property type="match status" value="1"/>
</dbReference>
<keyword evidence="3" id="KW-0408">Iron</keyword>
<dbReference type="SUPFAM" id="SSF50022">
    <property type="entry name" value="ISP domain"/>
    <property type="match status" value="1"/>
</dbReference>
<keyword evidence="9" id="KW-1185">Reference proteome</keyword>
<reference evidence="8 9" key="1">
    <citation type="submission" date="2019-07" db="EMBL/GenBank/DDBJ databases">
        <title>Caenimonas sedimenti sp. nov., isolated from activated sludge.</title>
        <authorList>
            <person name="Xu J."/>
        </authorList>
    </citation>
    <scope>NUCLEOTIDE SEQUENCE [LARGE SCALE GENOMIC DNA]</scope>
    <source>
        <strain evidence="8 9">HX-9-20</strain>
    </source>
</reference>
<evidence type="ECO:0000313" key="8">
    <source>
        <dbReference type="EMBL" id="TWO71259.1"/>
    </source>
</evidence>
<dbReference type="Gene3D" id="2.102.10.10">
    <property type="entry name" value="Rieske [2Fe-2S] iron-sulphur domain"/>
    <property type="match status" value="1"/>
</dbReference>
<feature type="domain" description="Rieske" evidence="7">
    <location>
        <begin position="2"/>
        <end position="98"/>
    </location>
</feature>
<comment type="cofactor">
    <cofactor evidence="5">
        <name>[2Fe-2S] cluster</name>
        <dbReference type="ChEBI" id="CHEBI:190135"/>
    </cofactor>
</comment>